<gene>
    <name evidence="2" type="ORF">EJ05DRAFT_317648</name>
</gene>
<organism evidence="2 3">
    <name type="scientific">Pseudovirgaria hyperparasitica</name>
    <dbReference type="NCBI Taxonomy" id="470096"/>
    <lineage>
        <taxon>Eukaryota</taxon>
        <taxon>Fungi</taxon>
        <taxon>Dikarya</taxon>
        <taxon>Ascomycota</taxon>
        <taxon>Pezizomycotina</taxon>
        <taxon>Dothideomycetes</taxon>
        <taxon>Dothideomycetes incertae sedis</taxon>
        <taxon>Acrospermales</taxon>
        <taxon>Acrospermaceae</taxon>
        <taxon>Pseudovirgaria</taxon>
    </lineage>
</organism>
<sequence length="151" mass="17588">MLRMAVQPAIHPSLALTLLVLNDFSLIFVASPTSPTGYHPGTWYFFEQLETYCLVAWCVRHHLATRLLTSRTQRKIQRILNTRSSPWRPCLTEVRSGIEHKQHKPRQRPVSHQEEMSSFLVPTLVILWLRAVYRDRSSLELVSDYCNQTNT</sequence>
<dbReference type="EMBL" id="ML996569">
    <property type="protein sequence ID" value="KAF2759977.1"/>
    <property type="molecule type" value="Genomic_DNA"/>
</dbReference>
<protein>
    <recommendedName>
        <fullName evidence="4">Secreted protein</fullName>
    </recommendedName>
</protein>
<feature type="chain" id="PRO_5025587670" description="Secreted protein" evidence="1">
    <location>
        <begin position="31"/>
        <end position="151"/>
    </location>
</feature>
<dbReference type="RefSeq" id="XP_033602428.1">
    <property type="nucleotide sequence ID" value="XM_033740734.1"/>
</dbReference>
<keyword evidence="1" id="KW-0732">Signal</keyword>
<evidence type="ECO:0000313" key="3">
    <source>
        <dbReference type="Proteomes" id="UP000799437"/>
    </source>
</evidence>
<evidence type="ECO:0000313" key="2">
    <source>
        <dbReference type="EMBL" id="KAF2759977.1"/>
    </source>
</evidence>
<keyword evidence="3" id="KW-1185">Reference proteome</keyword>
<proteinExistence type="predicted"/>
<dbReference type="GeneID" id="54481788"/>
<name>A0A6A6WEG4_9PEZI</name>
<feature type="signal peptide" evidence="1">
    <location>
        <begin position="1"/>
        <end position="30"/>
    </location>
</feature>
<evidence type="ECO:0000256" key="1">
    <source>
        <dbReference type="SAM" id="SignalP"/>
    </source>
</evidence>
<dbReference type="AlphaFoldDB" id="A0A6A6WEG4"/>
<evidence type="ECO:0008006" key="4">
    <source>
        <dbReference type="Google" id="ProtNLM"/>
    </source>
</evidence>
<dbReference type="Proteomes" id="UP000799437">
    <property type="component" value="Unassembled WGS sequence"/>
</dbReference>
<reference evidence="2" key="1">
    <citation type="journal article" date="2020" name="Stud. Mycol.">
        <title>101 Dothideomycetes genomes: a test case for predicting lifestyles and emergence of pathogens.</title>
        <authorList>
            <person name="Haridas S."/>
            <person name="Albert R."/>
            <person name="Binder M."/>
            <person name="Bloem J."/>
            <person name="Labutti K."/>
            <person name="Salamov A."/>
            <person name="Andreopoulos B."/>
            <person name="Baker S."/>
            <person name="Barry K."/>
            <person name="Bills G."/>
            <person name="Bluhm B."/>
            <person name="Cannon C."/>
            <person name="Castanera R."/>
            <person name="Culley D."/>
            <person name="Daum C."/>
            <person name="Ezra D."/>
            <person name="Gonzalez J."/>
            <person name="Henrissat B."/>
            <person name="Kuo A."/>
            <person name="Liang C."/>
            <person name="Lipzen A."/>
            <person name="Lutzoni F."/>
            <person name="Magnuson J."/>
            <person name="Mondo S."/>
            <person name="Nolan M."/>
            <person name="Ohm R."/>
            <person name="Pangilinan J."/>
            <person name="Park H.-J."/>
            <person name="Ramirez L."/>
            <person name="Alfaro M."/>
            <person name="Sun H."/>
            <person name="Tritt A."/>
            <person name="Yoshinaga Y."/>
            <person name="Zwiers L.-H."/>
            <person name="Turgeon B."/>
            <person name="Goodwin S."/>
            <person name="Spatafora J."/>
            <person name="Crous P."/>
            <person name="Grigoriev I."/>
        </authorList>
    </citation>
    <scope>NUCLEOTIDE SEQUENCE</scope>
    <source>
        <strain evidence="2">CBS 121739</strain>
    </source>
</reference>
<accession>A0A6A6WEG4</accession>